<dbReference type="AlphaFoldDB" id="A0A9Q3GQQ1"/>
<protein>
    <submittedName>
        <fullName evidence="2">Uncharacterized protein</fullName>
    </submittedName>
</protein>
<accession>A0A9Q3GQQ1</accession>
<evidence type="ECO:0000313" key="2">
    <source>
        <dbReference type="EMBL" id="MBW0475584.1"/>
    </source>
</evidence>
<evidence type="ECO:0000256" key="1">
    <source>
        <dbReference type="SAM" id="MobiDB-lite"/>
    </source>
</evidence>
<name>A0A9Q3GQQ1_9BASI</name>
<proteinExistence type="predicted"/>
<gene>
    <name evidence="2" type="ORF">O181_015299</name>
</gene>
<feature type="region of interest" description="Disordered" evidence="1">
    <location>
        <begin position="70"/>
        <end position="110"/>
    </location>
</feature>
<sequence length="110" mass="11853">MSSSEACKSRSGSLHDSDSKSSIEYVQTQSPMSPNIPLTTPIVSSMNVSGLNIDVRNLMAQTSSTWSIPNISITPIPPNPTNPQKHVSDRPGRTPEILSKANNPPIKISR</sequence>
<reference evidence="2" key="1">
    <citation type="submission" date="2021-03" db="EMBL/GenBank/DDBJ databases">
        <title>Draft genome sequence of rust myrtle Austropuccinia psidii MF-1, a brazilian biotype.</title>
        <authorList>
            <person name="Quecine M.C."/>
            <person name="Pachon D.M.R."/>
            <person name="Bonatelli M.L."/>
            <person name="Correr F.H."/>
            <person name="Franceschini L.M."/>
            <person name="Leite T.F."/>
            <person name="Margarido G.R.A."/>
            <person name="Almeida C.A."/>
            <person name="Ferrarezi J.A."/>
            <person name="Labate C.A."/>
        </authorList>
    </citation>
    <scope>NUCLEOTIDE SEQUENCE</scope>
    <source>
        <strain evidence="2">MF-1</strain>
    </source>
</reference>
<dbReference type="EMBL" id="AVOT02004163">
    <property type="protein sequence ID" value="MBW0475584.1"/>
    <property type="molecule type" value="Genomic_DNA"/>
</dbReference>
<feature type="region of interest" description="Disordered" evidence="1">
    <location>
        <begin position="1"/>
        <end position="37"/>
    </location>
</feature>
<feature type="compositionally biased region" description="Polar residues" evidence="1">
    <location>
        <begin position="24"/>
        <end position="37"/>
    </location>
</feature>
<evidence type="ECO:0000313" key="3">
    <source>
        <dbReference type="Proteomes" id="UP000765509"/>
    </source>
</evidence>
<organism evidence="2 3">
    <name type="scientific">Austropuccinia psidii MF-1</name>
    <dbReference type="NCBI Taxonomy" id="1389203"/>
    <lineage>
        <taxon>Eukaryota</taxon>
        <taxon>Fungi</taxon>
        <taxon>Dikarya</taxon>
        <taxon>Basidiomycota</taxon>
        <taxon>Pucciniomycotina</taxon>
        <taxon>Pucciniomycetes</taxon>
        <taxon>Pucciniales</taxon>
        <taxon>Sphaerophragmiaceae</taxon>
        <taxon>Austropuccinia</taxon>
    </lineage>
</organism>
<comment type="caution">
    <text evidence="2">The sequence shown here is derived from an EMBL/GenBank/DDBJ whole genome shotgun (WGS) entry which is preliminary data.</text>
</comment>
<dbReference type="Proteomes" id="UP000765509">
    <property type="component" value="Unassembled WGS sequence"/>
</dbReference>
<keyword evidence="3" id="KW-1185">Reference proteome</keyword>